<dbReference type="WBParaSite" id="Bm13330.1">
    <property type="protein sequence ID" value="Bm13330.1"/>
    <property type="gene ID" value="WBGene00233591"/>
</dbReference>
<dbReference type="AlphaFoldDB" id="A0A0K0IXH8"/>
<proteinExistence type="predicted"/>
<gene>
    <name evidence="1 4 5" type="ORF">Bm13330</name>
    <name evidence="2" type="ORF">BM_BM13330</name>
    <name evidence="1" type="ORF">BM_Bm13330</name>
</gene>
<reference evidence="2" key="3">
    <citation type="submission" date="2019-04" db="EMBL/GenBank/DDBJ databases">
        <authorList>
            <person name="Howe K."/>
            <person name="Paulini M."/>
            <person name="Williams G."/>
        </authorList>
    </citation>
    <scope>NUCLEOTIDE SEQUENCE [LARGE SCALE GENOMIC DNA]</scope>
    <source>
        <strain evidence="2">FR3</strain>
    </source>
</reference>
<dbReference type="GeneID" id="66057817"/>
<dbReference type="RefSeq" id="XP_042929981.1">
    <property type="nucleotide sequence ID" value="XM_043074047.1"/>
</dbReference>
<accession>A0A0K0IXH8</accession>
<dbReference type="EMBL" id="CAAKNF010000196">
    <property type="protein sequence ID" value="VIO87172.1"/>
    <property type="molecule type" value="Genomic_DNA"/>
</dbReference>
<evidence type="ECO:0000313" key="2">
    <source>
        <dbReference type="EMBL" id="VIO87172.1"/>
    </source>
</evidence>
<reference evidence="1" key="2">
    <citation type="submission" date="2012-12" db="EMBL/GenBank/DDBJ databases">
        <authorList>
            <person name="Gao Y.W."/>
            <person name="Fan S.T."/>
            <person name="Sun H.T."/>
            <person name="Wang Z."/>
            <person name="Gao X.L."/>
            <person name="Li Y.G."/>
            <person name="Wang T.C."/>
            <person name="Zhang K."/>
            <person name="Xu W.W."/>
            <person name="Yu Z.J."/>
            <person name="Xia X.Z."/>
        </authorList>
    </citation>
    <scope>NUCLEOTIDE SEQUENCE</scope>
    <source>
        <strain evidence="1">FR3</strain>
    </source>
</reference>
<dbReference type="Proteomes" id="UP000006672">
    <property type="component" value="Unassembled WGS sequence"/>
</dbReference>
<evidence type="ECO:0000313" key="3">
    <source>
        <dbReference type="Proteomes" id="UP000006672"/>
    </source>
</evidence>
<keyword evidence="3" id="KW-1185">Reference proteome</keyword>
<reference evidence="4" key="4">
    <citation type="submission" date="2019-12" db="UniProtKB">
        <authorList>
            <consortium name="WormBaseParasite"/>
        </authorList>
    </citation>
    <scope>IDENTIFICATION</scope>
</reference>
<protein>
    <submittedName>
        <fullName evidence="1 4">Bm13330</fullName>
    </submittedName>
</protein>
<evidence type="ECO:0000313" key="5">
    <source>
        <dbReference type="WormBase" id="Bm13330"/>
    </source>
</evidence>
<dbReference type="KEGG" id="bmy:BM_BM13330"/>
<dbReference type="CTD" id="66057817"/>
<name>A0A0K0IXH8_BRUMA</name>
<evidence type="ECO:0000313" key="1">
    <source>
        <dbReference type="EMBL" id="CDP90760.1"/>
    </source>
</evidence>
<sequence length="40" mass="4691">MPFEEGTHNSQGYNLLVIRLVNNWIYDTSCLYFNINGKII</sequence>
<accession>A0A4E9ESI7</accession>
<dbReference type="WormBase" id="Bm13330">
    <property type="protein sequence ID" value="BM25220"/>
    <property type="gene ID" value="WBGene00233591"/>
</dbReference>
<reference evidence="1 3" key="1">
    <citation type="journal article" date="2007" name="Science">
        <title>Draft genome of the filarial nematode parasite Brugia malayi.</title>
        <authorList>
            <person name="Ghedin E."/>
            <person name="Wang S."/>
            <person name="Spiro D."/>
            <person name="Caler E."/>
            <person name="Zhao Q."/>
            <person name="Crabtree J."/>
            <person name="Allen J.E."/>
            <person name="Delcher A.L."/>
            <person name="Guiliano D.B."/>
            <person name="Miranda-Saavedra D."/>
            <person name="Angiuoli S.V."/>
            <person name="Creasy T."/>
            <person name="Amedeo P."/>
            <person name="Haas B."/>
            <person name="El-Sayed N.M."/>
            <person name="Wortman J.R."/>
            <person name="Feldblyum T."/>
            <person name="Tallon L."/>
            <person name="Schatz M."/>
            <person name="Shumway M."/>
            <person name="Koo H."/>
            <person name="Salzberg S.L."/>
            <person name="Schobel S."/>
            <person name="Pertea M."/>
            <person name="Pop M."/>
            <person name="White O."/>
            <person name="Barton G.J."/>
            <person name="Carlow C.K."/>
            <person name="Crawford M.J."/>
            <person name="Daub J."/>
            <person name="Dimmic M.W."/>
            <person name="Estes C.F."/>
            <person name="Foster J.M."/>
            <person name="Ganatra M."/>
            <person name="Gregory W.F."/>
            <person name="Johnson N.M."/>
            <person name="Jin J."/>
            <person name="Komuniecki R."/>
            <person name="Korf I."/>
            <person name="Kumar S."/>
            <person name="Laney S."/>
            <person name="Li B.W."/>
            <person name="Li W."/>
            <person name="Lindblom T.H."/>
            <person name="Lustigman S."/>
            <person name="Ma D."/>
            <person name="Maina C.V."/>
            <person name="Martin D.M."/>
            <person name="McCarter J.P."/>
            <person name="McReynolds L."/>
            <person name="Mitreva M."/>
            <person name="Nutman T.B."/>
            <person name="Parkinson J."/>
            <person name="Peregrin-Alvarez J.M."/>
            <person name="Poole C."/>
            <person name="Ren Q."/>
            <person name="Saunders L."/>
            <person name="Sluder A.E."/>
            <person name="Smith K."/>
            <person name="Stanke M."/>
            <person name="Unnasch T.R."/>
            <person name="Ware J."/>
            <person name="Wei A.D."/>
            <person name="Weil G."/>
            <person name="Williams D.J."/>
            <person name="Zhang Y."/>
            <person name="Williams S.A."/>
            <person name="Fraser-Liggett C."/>
            <person name="Slatko B."/>
            <person name="Blaxter M.L."/>
            <person name="Scott A.L."/>
        </authorList>
    </citation>
    <scope>NUCLEOTIDE SEQUENCE</scope>
    <source>
        <strain evidence="1 3">FR3</strain>
    </source>
</reference>
<organism evidence="1">
    <name type="scientific">Brugia malayi</name>
    <name type="common">Filarial nematode worm</name>
    <dbReference type="NCBI Taxonomy" id="6279"/>
    <lineage>
        <taxon>Eukaryota</taxon>
        <taxon>Metazoa</taxon>
        <taxon>Ecdysozoa</taxon>
        <taxon>Nematoda</taxon>
        <taxon>Chromadorea</taxon>
        <taxon>Rhabditida</taxon>
        <taxon>Spirurina</taxon>
        <taxon>Spiruromorpha</taxon>
        <taxon>Filarioidea</taxon>
        <taxon>Onchocercidae</taxon>
        <taxon>Brugia</taxon>
    </lineage>
</organism>
<evidence type="ECO:0000313" key="4">
    <source>
        <dbReference type="WBParaSite" id="Bm13330.1"/>
    </source>
</evidence>
<dbReference type="EMBL" id="LN854668">
    <property type="protein sequence ID" value="CDP90760.1"/>
    <property type="molecule type" value="Genomic_DNA"/>
</dbReference>